<name>A0A840QD52_9PSEU</name>
<evidence type="ECO:0000313" key="2">
    <source>
        <dbReference type="EMBL" id="MBB5157917.1"/>
    </source>
</evidence>
<protein>
    <submittedName>
        <fullName evidence="2">Uncharacterized protein</fullName>
    </submittedName>
</protein>
<dbReference type="Proteomes" id="UP000584374">
    <property type="component" value="Unassembled WGS sequence"/>
</dbReference>
<accession>A0A840QD52</accession>
<gene>
    <name evidence="2" type="ORF">BJ970_005451</name>
</gene>
<keyword evidence="3" id="KW-1185">Reference proteome</keyword>
<evidence type="ECO:0000313" key="3">
    <source>
        <dbReference type="Proteomes" id="UP000584374"/>
    </source>
</evidence>
<dbReference type="EMBL" id="JACHIW010000001">
    <property type="protein sequence ID" value="MBB5157917.1"/>
    <property type="molecule type" value="Genomic_DNA"/>
</dbReference>
<evidence type="ECO:0000256" key="1">
    <source>
        <dbReference type="SAM" id="MobiDB-lite"/>
    </source>
</evidence>
<proteinExistence type="predicted"/>
<dbReference type="AlphaFoldDB" id="A0A840QD52"/>
<dbReference type="RefSeq" id="WP_184728756.1">
    <property type="nucleotide sequence ID" value="NZ_JACHIW010000001.1"/>
</dbReference>
<feature type="region of interest" description="Disordered" evidence="1">
    <location>
        <begin position="1"/>
        <end position="52"/>
    </location>
</feature>
<reference evidence="2 3" key="1">
    <citation type="submission" date="2020-08" db="EMBL/GenBank/DDBJ databases">
        <title>Sequencing the genomes of 1000 actinobacteria strains.</title>
        <authorList>
            <person name="Klenk H.-P."/>
        </authorList>
    </citation>
    <scope>NUCLEOTIDE SEQUENCE [LARGE SCALE GENOMIC DNA]</scope>
    <source>
        <strain evidence="2 3">DSM 45584</strain>
    </source>
</reference>
<sequence>MFQPQHHCQPAEHQRHPVGGIPPQGRPESESIDTRHRRTASAVERTDLSKPRPTCLDFLPVGRLLNRIAS</sequence>
<comment type="caution">
    <text evidence="2">The sequence shown here is derived from an EMBL/GenBank/DDBJ whole genome shotgun (WGS) entry which is preliminary data.</text>
</comment>
<organism evidence="2 3">
    <name type="scientific">Saccharopolyspora phatthalungensis</name>
    <dbReference type="NCBI Taxonomy" id="664693"/>
    <lineage>
        <taxon>Bacteria</taxon>
        <taxon>Bacillati</taxon>
        <taxon>Actinomycetota</taxon>
        <taxon>Actinomycetes</taxon>
        <taxon>Pseudonocardiales</taxon>
        <taxon>Pseudonocardiaceae</taxon>
        <taxon>Saccharopolyspora</taxon>
    </lineage>
</organism>